<feature type="domain" description="Heterokaryon incompatibility" evidence="1">
    <location>
        <begin position="93"/>
        <end position="184"/>
    </location>
</feature>
<protein>
    <recommendedName>
        <fullName evidence="1">Heterokaryon incompatibility domain-containing protein</fullName>
    </recommendedName>
</protein>
<proteinExistence type="predicted"/>
<evidence type="ECO:0000313" key="3">
    <source>
        <dbReference type="Proteomes" id="UP000799302"/>
    </source>
</evidence>
<dbReference type="InterPro" id="IPR052895">
    <property type="entry name" value="HetReg/Transcr_Mod"/>
</dbReference>
<dbReference type="Proteomes" id="UP000799302">
    <property type="component" value="Unassembled WGS sequence"/>
</dbReference>
<dbReference type="OrthoDB" id="2157530at2759"/>
<sequence length="629" mass="71235">MMSQEQKSRETKGRRRSLSFSWILYGHIKISSVPVPLSLKSSHESHSINQHPPQRPFQNAQHEIRILHLQPGEWSEPIVTKLETISSPYDVPYEALSYTWGSATDTKPITVDGSEYHVTRNLEAALRHLRLTDETRKLWCDSVCINQMDNIEKSIQVQKMGHIFSGASMVLVWLGKSYENQDQWSLDVDEDLLKKAIDLASNLRQAYDQSLHDDPFQWASLLRQRVQDLQLCHAESNGDGRVTALLINLLGRPYAHYLAILQDFFGDEYGHPSPDFLFPPFYWQDLQFVIRHPSFKALSKAYRLQVLLSMTSASFHCSDPRDRIYALLGLSNNKNNGQSTVTVDYLKTFQTVALDTAISLIEGTQSFALLSFAPDTTPGMPSWVPAWNRPVIYTRKETYFDDYFAILTCFPGRHAARFQLSPDRMTLYASGVILGAVASVVKLPDLTMPDDDTVSNRATKNIELMKRFEERLLTIPSLAKCFELSREDISILGHVLEGTRYNWTWEEDVQRYDAIMDRLPEGMKSISELEMGKYLDALAFVAKGDTIFSTAQQDIGRTLLGPVGDSPLEADCIALFPGCLRPVLLRPVTGGYRNLGQCYLHGYMDMDEQAAVFEKALAEQGKLAMIALL</sequence>
<dbReference type="InterPro" id="IPR010730">
    <property type="entry name" value="HET"/>
</dbReference>
<organism evidence="2 3">
    <name type="scientific">Microthyrium microscopicum</name>
    <dbReference type="NCBI Taxonomy" id="703497"/>
    <lineage>
        <taxon>Eukaryota</taxon>
        <taxon>Fungi</taxon>
        <taxon>Dikarya</taxon>
        <taxon>Ascomycota</taxon>
        <taxon>Pezizomycotina</taxon>
        <taxon>Dothideomycetes</taxon>
        <taxon>Dothideomycetes incertae sedis</taxon>
        <taxon>Microthyriales</taxon>
        <taxon>Microthyriaceae</taxon>
        <taxon>Microthyrium</taxon>
    </lineage>
</organism>
<dbReference type="PANTHER" id="PTHR24148:SF82">
    <property type="entry name" value="HETEROKARYON INCOMPATIBILITY DOMAIN-CONTAINING PROTEIN"/>
    <property type="match status" value="1"/>
</dbReference>
<reference evidence="2" key="1">
    <citation type="journal article" date="2020" name="Stud. Mycol.">
        <title>101 Dothideomycetes genomes: a test case for predicting lifestyles and emergence of pathogens.</title>
        <authorList>
            <person name="Haridas S."/>
            <person name="Albert R."/>
            <person name="Binder M."/>
            <person name="Bloem J."/>
            <person name="Labutti K."/>
            <person name="Salamov A."/>
            <person name="Andreopoulos B."/>
            <person name="Baker S."/>
            <person name="Barry K."/>
            <person name="Bills G."/>
            <person name="Bluhm B."/>
            <person name="Cannon C."/>
            <person name="Castanera R."/>
            <person name="Culley D."/>
            <person name="Daum C."/>
            <person name="Ezra D."/>
            <person name="Gonzalez J."/>
            <person name="Henrissat B."/>
            <person name="Kuo A."/>
            <person name="Liang C."/>
            <person name="Lipzen A."/>
            <person name="Lutzoni F."/>
            <person name="Magnuson J."/>
            <person name="Mondo S."/>
            <person name="Nolan M."/>
            <person name="Ohm R."/>
            <person name="Pangilinan J."/>
            <person name="Park H.-J."/>
            <person name="Ramirez L."/>
            <person name="Alfaro M."/>
            <person name="Sun H."/>
            <person name="Tritt A."/>
            <person name="Yoshinaga Y."/>
            <person name="Zwiers L.-H."/>
            <person name="Turgeon B."/>
            <person name="Goodwin S."/>
            <person name="Spatafora J."/>
            <person name="Crous P."/>
            <person name="Grigoriev I."/>
        </authorList>
    </citation>
    <scope>NUCLEOTIDE SEQUENCE</scope>
    <source>
        <strain evidence="2">CBS 115976</strain>
    </source>
</reference>
<dbReference type="AlphaFoldDB" id="A0A6A6UQD5"/>
<name>A0A6A6UQD5_9PEZI</name>
<dbReference type="PANTHER" id="PTHR24148">
    <property type="entry name" value="ANKYRIN REPEAT DOMAIN-CONTAINING PROTEIN 39 HOMOLOG-RELATED"/>
    <property type="match status" value="1"/>
</dbReference>
<accession>A0A6A6UQD5</accession>
<dbReference type="EMBL" id="MU004231">
    <property type="protein sequence ID" value="KAF2673990.1"/>
    <property type="molecule type" value="Genomic_DNA"/>
</dbReference>
<evidence type="ECO:0000313" key="2">
    <source>
        <dbReference type="EMBL" id="KAF2673990.1"/>
    </source>
</evidence>
<evidence type="ECO:0000259" key="1">
    <source>
        <dbReference type="Pfam" id="PF06985"/>
    </source>
</evidence>
<gene>
    <name evidence="2" type="ORF">BT63DRAFT_476429</name>
</gene>
<dbReference type="Pfam" id="PF06985">
    <property type="entry name" value="HET"/>
    <property type="match status" value="1"/>
</dbReference>
<keyword evidence="3" id="KW-1185">Reference proteome</keyword>